<evidence type="ECO:0000256" key="1">
    <source>
        <dbReference type="PROSITE-ProRule" id="PRU10141"/>
    </source>
</evidence>
<feature type="domain" description="Protein kinase" evidence="2">
    <location>
        <begin position="1"/>
        <end position="199"/>
    </location>
</feature>
<sequence>MQSQLNPSPLSNSHKKLPFDLSKLRLPPSSVARGDEIGHGAFGTVYKGLYAGKPVAIKQMRIINSSVAALADFGISRSLSSISNGRTPGNTFRYVAPERLRQSSNEKLTRQESKWSDIFSYGLIVWEVATDGKQPYPGSDKVVFRAKYTESPQHHLHHVGKLPDDAPQVFKFVARQCLEWQPSRRPSLAYVRDKLNAYQSGITQSLDDSDGSLSNNSYELLLDARKTAENFFATNIENGSKIATRIHVNNMNFPTDKEQFMIHLEKLKLQKLYQHLVWVPFELFSDVAPLGKGRISTVYRGTVRWALFKFASFCELSEVGSRKYSYNLNNQETERQYALKEFYPEMNTEVGIMLRD</sequence>
<evidence type="ECO:0000313" key="4">
    <source>
        <dbReference type="Proteomes" id="UP000274822"/>
    </source>
</evidence>
<reference evidence="3 4" key="1">
    <citation type="journal article" date="2018" name="New Phytol.">
        <title>Phylogenomics of Endogonaceae and evolution of mycorrhizas within Mucoromycota.</title>
        <authorList>
            <person name="Chang Y."/>
            <person name="Desiro A."/>
            <person name="Na H."/>
            <person name="Sandor L."/>
            <person name="Lipzen A."/>
            <person name="Clum A."/>
            <person name="Barry K."/>
            <person name="Grigoriev I.V."/>
            <person name="Martin F.M."/>
            <person name="Stajich J.E."/>
            <person name="Smith M.E."/>
            <person name="Bonito G."/>
            <person name="Spatafora J.W."/>
        </authorList>
    </citation>
    <scope>NUCLEOTIDE SEQUENCE [LARGE SCALE GENOMIC DNA]</scope>
    <source>
        <strain evidence="3 4">AD002</strain>
    </source>
</reference>
<dbReference type="InterPro" id="IPR011009">
    <property type="entry name" value="Kinase-like_dom_sf"/>
</dbReference>
<keyword evidence="1" id="KW-0547">Nucleotide-binding</keyword>
<dbReference type="AlphaFoldDB" id="A0A433PEX1"/>
<dbReference type="SUPFAM" id="SSF56112">
    <property type="entry name" value="Protein kinase-like (PK-like)"/>
    <property type="match status" value="1"/>
</dbReference>
<keyword evidence="3" id="KW-0418">Kinase</keyword>
<dbReference type="InterPro" id="IPR017441">
    <property type="entry name" value="Protein_kinase_ATP_BS"/>
</dbReference>
<dbReference type="GO" id="GO:0005524">
    <property type="term" value="F:ATP binding"/>
    <property type="evidence" value="ECO:0007669"/>
    <property type="project" value="UniProtKB-UniRule"/>
</dbReference>
<gene>
    <name evidence="3" type="ORF">BC938DRAFT_476714</name>
</gene>
<keyword evidence="3" id="KW-0808">Transferase</keyword>
<keyword evidence="1" id="KW-0067">ATP-binding</keyword>
<evidence type="ECO:0000259" key="2">
    <source>
        <dbReference type="PROSITE" id="PS50011"/>
    </source>
</evidence>
<evidence type="ECO:0000313" key="3">
    <source>
        <dbReference type="EMBL" id="RUS16070.1"/>
    </source>
</evidence>
<dbReference type="InterPro" id="IPR000719">
    <property type="entry name" value="Prot_kinase_dom"/>
</dbReference>
<feature type="binding site" evidence="1">
    <location>
        <position position="58"/>
    </location>
    <ligand>
        <name>ATP</name>
        <dbReference type="ChEBI" id="CHEBI:30616"/>
    </ligand>
</feature>
<dbReference type="Gene3D" id="1.10.510.10">
    <property type="entry name" value="Transferase(Phosphotransferase) domain 1"/>
    <property type="match status" value="1"/>
</dbReference>
<dbReference type="GO" id="GO:0004674">
    <property type="term" value="F:protein serine/threonine kinase activity"/>
    <property type="evidence" value="ECO:0007669"/>
    <property type="project" value="TreeGrafter"/>
</dbReference>
<organism evidence="3 4">
    <name type="scientific">Jimgerdemannia flammicorona</name>
    <dbReference type="NCBI Taxonomy" id="994334"/>
    <lineage>
        <taxon>Eukaryota</taxon>
        <taxon>Fungi</taxon>
        <taxon>Fungi incertae sedis</taxon>
        <taxon>Mucoromycota</taxon>
        <taxon>Mucoromycotina</taxon>
        <taxon>Endogonomycetes</taxon>
        <taxon>Endogonales</taxon>
        <taxon>Endogonaceae</taxon>
        <taxon>Jimgerdemannia</taxon>
    </lineage>
</organism>
<dbReference type="EMBL" id="RBNJ01024724">
    <property type="protein sequence ID" value="RUS16070.1"/>
    <property type="molecule type" value="Genomic_DNA"/>
</dbReference>
<keyword evidence="4" id="KW-1185">Reference proteome</keyword>
<dbReference type="Proteomes" id="UP000274822">
    <property type="component" value="Unassembled WGS sequence"/>
</dbReference>
<dbReference type="InterPro" id="IPR001245">
    <property type="entry name" value="Ser-Thr/Tyr_kinase_cat_dom"/>
</dbReference>
<accession>A0A433PEX1</accession>
<name>A0A433PEX1_9FUNG</name>
<dbReference type="PROSITE" id="PS00107">
    <property type="entry name" value="PROTEIN_KINASE_ATP"/>
    <property type="match status" value="1"/>
</dbReference>
<dbReference type="PANTHER" id="PTHR44329">
    <property type="entry name" value="SERINE/THREONINE-PROTEIN KINASE TNNI3K-RELATED"/>
    <property type="match status" value="1"/>
</dbReference>
<dbReference type="PROSITE" id="PS50011">
    <property type="entry name" value="PROTEIN_KINASE_DOM"/>
    <property type="match status" value="1"/>
</dbReference>
<proteinExistence type="predicted"/>
<dbReference type="Pfam" id="PF07714">
    <property type="entry name" value="PK_Tyr_Ser-Thr"/>
    <property type="match status" value="1"/>
</dbReference>
<protein>
    <submittedName>
        <fullName evidence="3">Kinase-like domain-containing protein</fullName>
    </submittedName>
</protein>
<comment type="caution">
    <text evidence="3">The sequence shown here is derived from an EMBL/GenBank/DDBJ whole genome shotgun (WGS) entry which is preliminary data.</text>
</comment>
<dbReference type="Gene3D" id="3.30.200.20">
    <property type="entry name" value="Phosphorylase Kinase, domain 1"/>
    <property type="match status" value="1"/>
</dbReference>
<dbReference type="InterPro" id="IPR051681">
    <property type="entry name" value="Ser/Thr_Kinases-Pseudokinases"/>
</dbReference>